<comment type="caution">
    <text evidence="2">The sequence shown here is derived from an EMBL/GenBank/DDBJ whole genome shotgun (WGS) entry which is preliminary data.</text>
</comment>
<proteinExistence type="predicted"/>
<sequence length="280" mass="29862">MIPAKEATCTEPSLTEGKKCSTCGKILEPQEEADPALGHQMKSVTDKEATCGVDGRRHEECEVCGYKNAEEKIPATGEHKYGAYKVTRDATALTNGIKVRSCSVCGNQESASIAKLNPIIKLNTTSITLKVKQSTTKVTVSGLAKGDRVAFWKSSNTKIVTVSNTGKITAQKKTGSAVLTVTLKSGKKAIVKVKVQKTDVKTKKISGLSKNITLKAKKKVTLKPVLSPITSVQKITYKTSNKAIATVSNKGVITAKKPGKVKITVQAGTKKFVVTVTVKK</sequence>
<dbReference type="SMART" id="SM00635">
    <property type="entry name" value="BID_2"/>
    <property type="match status" value="2"/>
</dbReference>
<evidence type="ECO:0000259" key="1">
    <source>
        <dbReference type="SMART" id="SM00635"/>
    </source>
</evidence>
<dbReference type="AlphaFoldDB" id="A0A414JA69"/>
<organism evidence="2 3">
    <name type="scientific">Blautia obeum</name>
    <dbReference type="NCBI Taxonomy" id="40520"/>
    <lineage>
        <taxon>Bacteria</taxon>
        <taxon>Bacillati</taxon>
        <taxon>Bacillota</taxon>
        <taxon>Clostridia</taxon>
        <taxon>Lachnospirales</taxon>
        <taxon>Lachnospiraceae</taxon>
        <taxon>Blautia</taxon>
    </lineage>
</organism>
<evidence type="ECO:0000313" key="3">
    <source>
        <dbReference type="Proteomes" id="UP000283745"/>
    </source>
</evidence>
<dbReference type="EMBL" id="QSKF01000002">
    <property type="protein sequence ID" value="RHE41332.1"/>
    <property type="molecule type" value="Genomic_DNA"/>
</dbReference>
<dbReference type="RefSeq" id="WP_118050051.1">
    <property type="nucleotide sequence ID" value="NZ_CABJFK010000002.1"/>
</dbReference>
<feature type="domain" description="BIG2" evidence="1">
    <location>
        <begin position="116"/>
        <end position="193"/>
    </location>
</feature>
<name>A0A414JA69_9FIRM</name>
<dbReference type="SUPFAM" id="SSF49373">
    <property type="entry name" value="Invasin/intimin cell-adhesion fragments"/>
    <property type="match status" value="2"/>
</dbReference>
<gene>
    <name evidence="2" type="ORF">DW740_03205</name>
</gene>
<evidence type="ECO:0000313" key="2">
    <source>
        <dbReference type="EMBL" id="RHE41332.1"/>
    </source>
</evidence>
<dbReference type="Gene3D" id="2.60.40.1080">
    <property type="match status" value="2"/>
</dbReference>
<dbReference type="Pfam" id="PF02368">
    <property type="entry name" value="Big_2"/>
    <property type="match status" value="1"/>
</dbReference>
<feature type="domain" description="BIG2" evidence="1">
    <location>
        <begin position="199"/>
        <end position="277"/>
    </location>
</feature>
<dbReference type="Proteomes" id="UP000283745">
    <property type="component" value="Unassembled WGS sequence"/>
</dbReference>
<reference evidence="2 3" key="1">
    <citation type="submission" date="2018-08" db="EMBL/GenBank/DDBJ databases">
        <title>A genome reference for cultivated species of the human gut microbiota.</title>
        <authorList>
            <person name="Zou Y."/>
            <person name="Xue W."/>
            <person name="Luo G."/>
        </authorList>
    </citation>
    <scope>NUCLEOTIDE SEQUENCE [LARGE SCALE GENOMIC DNA]</scope>
    <source>
        <strain evidence="2 3">AM28-23</strain>
    </source>
</reference>
<accession>A0A414JA69</accession>
<dbReference type="InterPro" id="IPR008964">
    <property type="entry name" value="Invasin/intimin_cell_adhesion"/>
</dbReference>
<protein>
    <recommendedName>
        <fullName evidence="1">BIG2 domain-containing protein</fullName>
    </recommendedName>
</protein>
<dbReference type="InterPro" id="IPR003343">
    <property type="entry name" value="Big_2"/>
</dbReference>